<protein>
    <submittedName>
        <fullName evidence="4">ATP-binding cassette domain-containing protein</fullName>
    </submittedName>
</protein>
<reference evidence="4 5" key="1">
    <citation type="submission" date="2024-02" db="EMBL/GenBank/DDBJ databases">
        <title>Bacterial strain from lacustrine sediment.</title>
        <authorList>
            <person name="Petit C."/>
            <person name="Fadhlaoui K."/>
        </authorList>
    </citation>
    <scope>NUCLEOTIDE SEQUENCE [LARGE SCALE GENOMIC DNA]</scope>
    <source>
        <strain evidence="4 5">IPX-CK</strain>
    </source>
</reference>
<dbReference type="PANTHER" id="PTHR24221:SF397">
    <property type="entry name" value="ABC TRANSPORTER, ATP-BINDING TRANSMEMBRANE PROTEIN"/>
    <property type="match status" value="1"/>
</dbReference>
<dbReference type="SMART" id="SM00382">
    <property type="entry name" value="AAA"/>
    <property type="match status" value="1"/>
</dbReference>
<dbReference type="Pfam" id="PF00005">
    <property type="entry name" value="ABC_tran"/>
    <property type="match status" value="1"/>
</dbReference>
<evidence type="ECO:0000313" key="5">
    <source>
        <dbReference type="Proteomes" id="UP001451571"/>
    </source>
</evidence>
<evidence type="ECO:0000259" key="3">
    <source>
        <dbReference type="PROSITE" id="PS50893"/>
    </source>
</evidence>
<dbReference type="RefSeq" id="WP_342758933.1">
    <property type="nucleotide sequence ID" value="NZ_CP146256.1"/>
</dbReference>
<dbReference type="InterPro" id="IPR027417">
    <property type="entry name" value="P-loop_NTPase"/>
</dbReference>
<name>A0ABZ3F1E6_9FIRM</name>
<dbReference type="Proteomes" id="UP001451571">
    <property type="component" value="Chromosome"/>
</dbReference>
<dbReference type="PROSITE" id="PS50893">
    <property type="entry name" value="ABC_TRANSPORTER_2"/>
    <property type="match status" value="1"/>
</dbReference>
<dbReference type="SUPFAM" id="SSF52540">
    <property type="entry name" value="P-loop containing nucleoside triphosphate hydrolases"/>
    <property type="match status" value="1"/>
</dbReference>
<dbReference type="InterPro" id="IPR017871">
    <property type="entry name" value="ABC_transporter-like_CS"/>
</dbReference>
<dbReference type="InterPro" id="IPR003439">
    <property type="entry name" value="ABC_transporter-like_ATP-bd"/>
</dbReference>
<evidence type="ECO:0000256" key="1">
    <source>
        <dbReference type="ARBA" id="ARBA00022741"/>
    </source>
</evidence>
<dbReference type="PROSITE" id="PS00211">
    <property type="entry name" value="ABC_TRANSPORTER_1"/>
    <property type="match status" value="1"/>
</dbReference>
<proteinExistence type="predicted"/>
<evidence type="ECO:0000256" key="2">
    <source>
        <dbReference type="ARBA" id="ARBA00022840"/>
    </source>
</evidence>
<gene>
    <name evidence="4" type="ORF">V6984_06340</name>
</gene>
<keyword evidence="2 4" id="KW-0067">ATP-binding</keyword>
<accession>A0ABZ3F1E6</accession>
<feature type="domain" description="ABC transporter" evidence="3">
    <location>
        <begin position="1"/>
        <end position="212"/>
    </location>
</feature>
<dbReference type="EMBL" id="CP146256">
    <property type="protein sequence ID" value="XAH75372.1"/>
    <property type="molecule type" value="Genomic_DNA"/>
</dbReference>
<evidence type="ECO:0000313" key="4">
    <source>
        <dbReference type="EMBL" id="XAH75372.1"/>
    </source>
</evidence>
<sequence length="230" mass="25369">MKEKTVTALVGPSGGGKTTIANLIMRFWDVSGGCVRIGGTDIRQMNSSDLLSKISVVFQDVHLFNDTVENNIRFGKPDATRDEIKEAAKKAKCHDFIMALPEGYNTIVGENGGLLSGGERQRVSIARAILKDAPIIILDEATASVDPDNEMDIQQAIGALIQEKTLVIIAHRLSTIQYADQILVVENKQIVERGTHEELVNRNGRYASLWEKRKKAGGWKLQSRVSQNNK</sequence>
<dbReference type="GO" id="GO:0005524">
    <property type="term" value="F:ATP binding"/>
    <property type="evidence" value="ECO:0007669"/>
    <property type="project" value="UniProtKB-KW"/>
</dbReference>
<dbReference type="PANTHER" id="PTHR24221">
    <property type="entry name" value="ATP-BINDING CASSETTE SUB-FAMILY B"/>
    <property type="match status" value="1"/>
</dbReference>
<dbReference type="InterPro" id="IPR039421">
    <property type="entry name" value="Type_1_exporter"/>
</dbReference>
<keyword evidence="5" id="KW-1185">Reference proteome</keyword>
<organism evidence="4 5">
    <name type="scientific">Kineothrix sedimenti</name>
    <dbReference type="NCBI Taxonomy" id="3123317"/>
    <lineage>
        <taxon>Bacteria</taxon>
        <taxon>Bacillati</taxon>
        <taxon>Bacillota</taxon>
        <taxon>Clostridia</taxon>
        <taxon>Lachnospirales</taxon>
        <taxon>Lachnospiraceae</taxon>
        <taxon>Kineothrix</taxon>
    </lineage>
</organism>
<dbReference type="Gene3D" id="3.40.50.300">
    <property type="entry name" value="P-loop containing nucleotide triphosphate hydrolases"/>
    <property type="match status" value="1"/>
</dbReference>
<keyword evidence="1" id="KW-0547">Nucleotide-binding</keyword>
<dbReference type="InterPro" id="IPR003593">
    <property type="entry name" value="AAA+_ATPase"/>
</dbReference>